<keyword evidence="6 7" id="KW-0472">Membrane</keyword>
<evidence type="ECO:0000313" key="9">
    <source>
        <dbReference type="Proteomes" id="UP000308891"/>
    </source>
</evidence>
<comment type="caution">
    <text evidence="8">The sequence shown here is derived from an EMBL/GenBank/DDBJ whole genome shotgun (WGS) entry which is preliminary data.</text>
</comment>
<evidence type="ECO:0000256" key="5">
    <source>
        <dbReference type="ARBA" id="ARBA00022989"/>
    </source>
</evidence>
<comment type="subcellular location">
    <subcellularLocation>
        <location evidence="1">Cell membrane</location>
        <topology evidence="1">Multi-pass membrane protein</topology>
    </subcellularLocation>
</comment>
<evidence type="ECO:0000256" key="4">
    <source>
        <dbReference type="ARBA" id="ARBA00022692"/>
    </source>
</evidence>
<dbReference type="RefSeq" id="WP_136553804.1">
    <property type="nucleotide sequence ID" value="NZ_STGJ01000011.1"/>
</dbReference>
<gene>
    <name evidence="8" type="ORF">E5K04_10535</name>
</gene>
<keyword evidence="5 7" id="KW-1133">Transmembrane helix</keyword>
<protein>
    <submittedName>
        <fullName evidence="8">Chromate transporter</fullName>
    </submittedName>
</protein>
<name>A0A4T0UR62_9NEIS</name>
<feature type="transmembrane region" description="Helical" evidence="7">
    <location>
        <begin position="113"/>
        <end position="133"/>
    </location>
</feature>
<evidence type="ECO:0000256" key="2">
    <source>
        <dbReference type="ARBA" id="ARBA00005262"/>
    </source>
</evidence>
<feature type="transmembrane region" description="Helical" evidence="7">
    <location>
        <begin position="77"/>
        <end position="101"/>
    </location>
</feature>
<dbReference type="Proteomes" id="UP000308891">
    <property type="component" value="Unassembled WGS sequence"/>
</dbReference>
<dbReference type="EMBL" id="STGJ01000011">
    <property type="protein sequence ID" value="TIC81350.1"/>
    <property type="molecule type" value="Genomic_DNA"/>
</dbReference>
<evidence type="ECO:0000313" key="8">
    <source>
        <dbReference type="EMBL" id="TIC81350.1"/>
    </source>
</evidence>
<dbReference type="GO" id="GO:0005886">
    <property type="term" value="C:plasma membrane"/>
    <property type="evidence" value="ECO:0007669"/>
    <property type="project" value="UniProtKB-SubCell"/>
</dbReference>
<evidence type="ECO:0000256" key="3">
    <source>
        <dbReference type="ARBA" id="ARBA00022475"/>
    </source>
</evidence>
<keyword evidence="4 7" id="KW-0812">Transmembrane</keyword>
<organism evidence="8 9">
    <name type="scientific">Crenobacter intestini</name>
    <dbReference type="NCBI Taxonomy" id="2563443"/>
    <lineage>
        <taxon>Bacteria</taxon>
        <taxon>Pseudomonadati</taxon>
        <taxon>Pseudomonadota</taxon>
        <taxon>Betaproteobacteria</taxon>
        <taxon>Neisseriales</taxon>
        <taxon>Neisseriaceae</taxon>
        <taxon>Crenobacter</taxon>
    </lineage>
</organism>
<keyword evidence="3" id="KW-1003">Cell membrane</keyword>
<keyword evidence="9" id="KW-1185">Reference proteome</keyword>
<dbReference type="GO" id="GO:0015109">
    <property type="term" value="F:chromate transmembrane transporter activity"/>
    <property type="evidence" value="ECO:0007669"/>
    <property type="project" value="InterPro"/>
</dbReference>
<dbReference type="AlphaFoldDB" id="A0A4T0UR62"/>
<comment type="similarity">
    <text evidence="2">Belongs to the chromate ion transporter (CHR) (TC 2.A.51) family.</text>
</comment>
<evidence type="ECO:0000256" key="6">
    <source>
        <dbReference type="ARBA" id="ARBA00023136"/>
    </source>
</evidence>
<sequence length="177" mass="18264">MADPQVLWTLAVFFGRLSLQAFGGVNVALGSMQRFFVVEQQWLGAAEFAELFALAQTAPGPNVIVVTLLGWRVAGLAGALVSTLAMLLPAALLVYLCACTLVRGRQQQLVKALLAALTPATVGLLLASGAILARSSNHGLSGWVLTLVTAVVALSCRAHPLWLIAAGGLAGLLAGHA</sequence>
<accession>A0A4T0UR62</accession>
<dbReference type="OrthoDB" id="556585at2"/>
<dbReference type="InterPro" id="IPR003370">
    <property type="entry name" value="Chromate_transpt"/>
</dbReference>
<feature type="transmembrane region" description="Helical" evidence="7">
    <location>
        <begin position="6"/>
        <end position="30"/>
    </location>
</feature>
<reference evidence="8 9" key="1">
    <citation type="submission" date="2019-04" db="EMBL/GenBank/DDBJ databases">
        <title>Crenobacter sp. nov.</title>
        <authorList>
            <person name="Shi S."/>
        </authorList>
    </citation>
    <scope>NUCLEOTIDE SEQUENCE [LARGE SCALE GENOMIC DNA]</scope>
    <source>
        <strain evidence="8 9">GY 70310</strain>
    </source>
</reference>
<proteinExistence type="inferred from homology"/>
<dbReference type="PANTHER" id="PTHR43663">
    <property type="entry name" value="CHROMATE TRANSPORT PROTEIN-RELATED"/>
    <property type="match status" value="1"/>
</dbReference>
<evidence type="ECO:0000256" key="7">
    <source>
        <dbReference type="SAM" id="Phobius"/>
    </source>
</evidence>
<dbReference type="Pfam" id="PF02417">
    <property type="entry name" value="Chromate_transp"/>
    <property type="match status" value="1"/>
</dbReference>
<dbReference type="PANTHER" id="PTHR43663:SF1">
    <property type="entry name" value="CHROMATE TRANSPORTER"/>
    <property type="match status" value="1"/>
</dbReference>
<dbReference type="InterPro" id="IPR052518">
    <property type="entry name" value="CHR_Transporter"/>
</dbReference>
<evidence type="ECO:0000256" key="1">
    <source>
        <dbReference type="ARBA" id="ARBA00004651"/>
    </source>
</evidence>